<accession>A0A9D1RMX6</accession>
<protein>
    <submittedName>
        <fullName evidence="3">SWIM zinc finger domain-containing protein</fullName>
    </submittedName>
</protein>
<evidence type="ECO:0000256" key="1">
    <source>
        <dbReference type="PROSITE-ProRule" id="PRU00325"/>
    </source>
</evidence>
<organism evidence="3 4">
    <name type="scientific">Candidatus Corynebacterium avicola</name>
    <dbReference type="NCBI Taxonomy" id="2838527"/>
    <lineage>
        <taxon>Bacteria</taxon>
        <taxon>Bacillati</taxon>
        <taxon>Actinomycetota</taxon>
        <taxon>Actinomycetes</taxon>
        <taxon>Mycobacteriales</taxon>
        <taxon>Corynebacteriaceae</taxon>
        <taxon>Corynebacterium</taxon>
    </lineage>
</organism>
<dbReference type="InterPro" id="IPR007527">
    <property type="entry name" value="Znf_SWIM"/>
</dbReference>
<dbReference type="AlphaFoldDB" id="A0A9D1RMX6"/>
<keyword evidence="1" id="KW-0862">Zinc</keyword>
<name>A0A9D1RMX6_9CORY</name>
<dbReference type="GO" id="GO:0008270">
    <property type="term" value="F:zinc ion binding"/>
    <property type="evidence" value="ECO:0007669"/>
    <property type="project" value="UniProtKB-KW"/>
</dbReference>
<keyword evidence="1" id="KW-0479">Metal-binding</keyword>
<reference evidence="3" key="1">
    <citation type="journal article" date="2021" name="PeerJ">
        <title>Extensive microbial diversity within the chicken gut microbiome revealed by metagenomics and culture.</title>
        <authorList>
            <person name="Gilroy R."/>
            <person name="Ravi A."/>
            <person name="Getino M."/>
            <person name="Pursley I."/>
            <person name="Horton D.L."/>
            <person name="Alikhan N.F."/>
            <person name="Baker D."/>
            <person name="Gharbi K."/>
            <person name="Hall N."/>
            <person name="Watson M."/>
            <person name="Adriaenssens E.M."/>
            <person name="Foster-Nyarko E."/>
            <person name="Jarju S."/>
            <person name="Secka A."/>
            <person name="Antonio M."/>
            <person name="Oren A."/>
            <person name="Chaudhuri R.R."/>
            <person name="La Ragione R."/>
            <person name="Hildebrand F."/>
            <person name="Pallen M.J."/>
        </authorList>
    </citation>
    <scope>NUCLEOTIDE SEQUENCE</scope>
    <source>
        <strain evidence="3">CHK32-1732</strain>
    </source>
</reference>
<evidence type="ECO:0000313" key="4">
    <source>
        <dbReference type="Proteomes" id="UP000824190"/>
    </source>
</evidence>
<feature type="domain" description="SWIM-type" evidence="2">
    <location>
        <begin position="394"/>
        <end position="437"/>
    </location>
</feature>
<keyword evidence="1" id="KW-0863">Zinc-finger</keyword>
<evidence type="ECO:0000313" key="3">
    <source>
        <dbReference type="EMBL" id="HIW90549.1"/>
    </source>
</evidence>
<dbReference type="Proteomes" id="UP000824190">
    <property type="component" value="Unassembled WGS sequence"/>
</dbReference>
<sequence length="449" mass="48783">MDRAYRCGSALAEDGLTLDLAPGLTSEGFTDHPGFFRGFATHPLVLSRGLLTLAEITRTRYFKPVPKDQRDPVLTANGDRLRAECFSACNGLYARLDLLATGFEGGEIGHGTTNVDLGSATVAALAKIPRTGLLHLDVGPEAMTLSTPDRSETEQKVRMPERWVRALGNTASLMRTAEYRFTVGAAAARKALAQVPPASSERMRPVWWRATRGEIRKATHSSPGAVPIAGLNRLSAVKKLALHLESMSVYAGPAVTIIEFGLPDARLTLALTEEIYRGFSGEGSLLEALASPTVEEDADLVAAILAFEPVINVARLGGDTGLPGERVVDALAYLAAGGRVGWDNYEGDRTGMFFHRELPLDPEQVTKDNPRLVAARRLLECGDIEPVTDTPGTYTVTATGGDYYRTSRQRCSCQWYLRYRGLRGPCKHMLAVQLTEEDSGEKQEGQIHE</sequence>
<gene>
    <name evidence="3" type="ORF">H9870_02655</name>
</gene>
<dbReference type="PROSITE" id="PS50966">
    <property type="entry name" value="ZF_SWIM"/>
    <property type="match status" value="1"/>
</dbReference>
<dbReference type="EMBL" id="DXGC01000022">
    <property type="protein sequence ID" value="HIW90549.1"/>
    <property type="molecule type" value="Genomic_DNA"/>
</dbReference>
<proteinExistence type="predicted"/>
<evidence type="ECO:0000259" key="2">
    <source>
        <dbReference type="PROSITE" id="PS50966"/>
    </source>
</evidence>
<reference evidence="3" key="2">
    <citation type="submission" date="2021-04" db="EMBL/GenBank/DDBJ databases">
        <authorList>
            <person name="Gilroy R."/>
        </authorList>
    </citation>
    <scope>NUCLEOTIDE SEQUENCE</scope>
    <source>
        <strain evidence="3">CHK32-1732</strain>
    </source>
</reference>
<comment type="caution">
    <text evidence="3">The sequence shown here is derived from an EMBL/GenBank/DDBJ whole genome shotgun (WGS) entry which is preliminary data.</text>
</comment>
<dbReference type="Pfam" id="PF04434">
    <property type="entry name" value="SWIM"/>
    <property type="match status" value="1"/>
</dbReference>